<feature type="region of interest" description="Disordered" evidence="1">
    <location>
        <begin position="127"/>
        <end position="152"/>
    </location>
</feature>
<evidence type="ECO:0000313" key="3">
    <source>
        <dbReference type="EMBL" id="TNN25007.1"/>
    </source>
</evidence>
<sequence length="223" mass="24442">MERSTSYFYYSAVNLYPFGVSYATRRKEGRAITFSETSEVLRHRGTSRAASPPAVPTGRFSLQLFILFCSHGVFTAFRLTAAARRQRRSCFWVGDDASLPGCGVRHRLERSLLHIHSVPPLCYRLRSASRDPRGRRRSHVSPRKEKKGNYLRSPVTRGAAAAGCIPSGGGAGDSAVTMLFLRPPPAAAASPARHAGLRGRSLGLQLHGVTVGPRPLIHDLHQK</sequence>
<evidence type="ECO:0000256" key="1">
    <source>
        <dbReference type="SAM" id="MobiDB-lite"/>
    </source>
</evidence>
<feature type="transmembrane region" description="Helical" evidence="2">
    <location>
        <begin position="60"/>
        <end position="79"/>
    </location>
</feature>
<dbReference type="AlphaFoldDB" id="A0A4Z2E876"/>
<keyword evidence="4" id="KW-1185">Reference proteome</keyword>
<reference evidence="3 4" key="1">
    <citation type="submission" date="2019-03" db="EMBL/GenBank/DDBJ databases">
        <title>First draft genome of Liparis tanakae, snailfish: a comprehensive survey of snailfish specific genes.</title>
        <authorList>
            <person name="Kim W."/>
            <person name="Song I."/>
            <person name="Jeong J.-H."/>
            <person name="Kim D."/>
            <person name="Kim S."/>
            <person name="Ryu S."/>
            <person name="Song J.Y."/>
            <person name="Lee S.K."/>
        </authorList>
    </citation>
    <scope>NUCLEOTIDE SEQUENCE [LARGE SCALE GENOMIC DNA]</scope>
    <source>
        <tissue evidence="3">Muscle</tissue>
    </source>
</reference>
<proteinExistence type="predicted"/>
<dbReference type="EMBL" id="SRLO01013703">
    <property type="protein sequence ID" value="TNN25007.1"/>
    <property type="molecule type" value="Genomic_DNA"/>
</dbReference>
<protein>
    <submittedName>
        <fullName evidence="3">Uncharacterized protein</fullName>
    </submittedName>
</protein>
<keyword evidence="2" id="KW-0812">Transmembrane</keyword>
<accession>A0A4Z2E876</accession>
<keyword evidence="2" id="KW-0472">Membrane</keyword>
<organism evidence="3 4">
    <name type="scientific">Liparis tanakae</name>
    <name type="common">Tanaka's snailfish</name>
    <dbReference type="NCBI Taxonomy" id="230148"/>
    <lineage>
        <taxon>Eukaryota</taxon>
        <taxon>Metazoa</taxon>
        <taxon>Chordata</taxon>
        <taxon>Craniata</taxon>
        <taxon>Vertebrata</taxon>
        <taxon>Euteleostomi</taxon>
        <taxon>Actinopterygii</taxon>
        <taxon>Neopterygii</taxon>
        <taxon>Teleostei</taxon>
        <taxon>Neoteleostei</taxon>
        <taxon>Acanthomorphata</taxon>
        <taxon>Eupercaria</taxon>
        <taxon>Perciformes</taxon>
        <taxon>Cottioidei</taxon>
        <taxon>Cottales</taxon>
        <taxon>Liparidae</taxon>
        <taxon>Liparis</taxon>
    </lineage>
</organism>
<keyword evidence="2" id="KW-1133">Transmembrane helix</keyword>
<name>A0A4Z2E876_9TELE</name>
<gene>
    <name evidence="3" type="ORF">EYF80_064866</name>
</gene>
<comment type="caution">
    <text evidence="3">The sequence shown here is derived from an EMBL/GenBank/DDBJ whole genome shotgun (WGS) entry which is preliminary data.</text>
</comment>
<feature type="compositionally biased region" description="Basic residues" evidence="1">
    <location>
        <begin position="133"/>
        <end position="146"/>
    </location>
</feature>
<dbReference type="Proteomes" id="UP000314294">
    <property type="component" value="Unassembled WGS sequence"/>
</dbReference>
<evidence type="ECO:0000256" key="2">
    <source>
        <dbReference type="SAM" id="Phobius"/>
    </source>
</evidence>
<evidence type="ECO:0000313" key="4">
    <source>
        <dbReference type="Proteomes" id="UP000314294"/>
    </source>
</evidence>